<dbReference type="Proteomes" id="UP001060215">
    <property type="component" value="Chromosome 5"/>
</dbReference>
<gene>
    <name evidence="1" type="ORF">LOK49_LG06G02028</name>
</gene>
<sequence length="210" mass="24180">MLFADGTFNQTKPLDPLVGKSTMFSFDLKSAMDRWPLVILFEMMCFLFDRSFASAAVNSCLACNRFQVPFIKRRWGLSFICGQPLGYYSFWPLFALSHHLVVWYCTERVCPSLYFIDYVVLSDDVIMANKDIAIMYRQVLKELGVTISEHKSLISYSGCGEFTKRFRVQDMSIDLSPVSIHALKNFYNPLWFVCSYGEVLYKRGSPHCVG</sequence>
<protein>
    <submittedName>
        <fullName evidence="1">Uncharacterized protein</fullName>
    </submittedName>
</protein>
<keyword evidence="2" id="KW-1185">Reference proteome</keyword>
<comment type="caution">
    <text evidence="1">The sequence shown here is derived from an EMBL/GenBank/DDBJ whole genome shotgun (WGS) entry which is preliminary data.</text>
</comment>
<organism evidence="1 2">
    <name type="scientific">Camellia lanceoleosa</name>
    <dbReference type="NCBI Taxonomy" id="1840588"/>
    <lineage>
        <taxon>Eukaryota</taxon>
        <taxon>Viridiplantae</taxon>
        <taxon>Streptophyta</taxon>
        <taxon>Embryophyta</taxon>
        <taxon>Tracheophyta</taxon>
        <taxon>Spermatophyta</taxon>
        <taxon>Magnoliopsida</taxon>
        <taxon>eudicotyledons</taxon>
        <taxon>Gunneridae</taxon>
        <taxon>Pentapetalae</taxon>
        <taxon>asterids</taxon>
        <taxon>Ericales</taxon>
        <taxon>Theaceae</taxon>
        <taxon>Camellia</taxon>
    </lineage>
</organism>
<name>A0ACC0HD72_9ERIC</name>
<dbReference type="EMBL" id="CM045762">
    <property type="protein sequence ID" value="KAI8011553.1"/>
    <property type="molecule type" value="Genomic_DNA"/>
</dbReference>
<evidence type="ECO:0000313" key="2">
    <source>
        <dbReference type="Proteomes" id="UP001060215"/>
    </source>
</evidence>
<accession>A0ACC0HD72</accession>
<reference evidence="1 2" key="1">
    <citation type="journal article" date="2022" name="Plant J.">
        <title>Chromosome-level genome of Camellia lanceoleosa provides a valuable resource for understanding genome evolution and self-incompatibility.</title>
        <authorList>
            <person name="Gong W."/>
            <person name="Xiao S."/>
            <person name="Wang L."/>
            <person name="Liao Z."/>
            <person name="Chang Y."/>
            <person name="Mo W."/>
            <person name="Hu G."/>
            <person name="Li W."/>
            <person name="Zhao G."/>
            <person name="Zhu H."/>
            <person name="Hu X."/>
            <person name="Ji K."/>
            <person name="Xiang X."/>
            <person name="Song Q."/>
            <person name="Yuan D."/>
            <person name="Jin S."/>
            <person name="Zhang L."/>
        </authorList>
    </citation>
    <scope>NUCLEOTIDE SEQUENCE [LARGE SCALE GENOMIC DNA]</scope>
    <source>
        <strain evidence="1">SQ_2022a</strain>
    </source>
</reference>
<proteinExistence type="predicted"/>
<evidence type="ECO:0000313" key="1">
    <source>
        <dbReference type="EMBL" id="KAI8011553.1"/>
    </source>
</evidence>